<protein>
    <submittedName>
        <fullName evidence="2">Uncharacterized protein</fullName>
    </submittedName>
</protein>
<feature type="non-terminal residue" evidence="2">
    <location>
        <position position="1"/>
    </location>
</feature>
<feature type="region of interest" description="Disordered" evidence="1">
    <location>
        <begin position="12"/>
        <end position="64"/>
    </location>
</feature>
<organism evidence="2 3">
    <name type="scientific">Marmota monax</name>
    <name type="common">Woodchuck</name>
    <dbReference type="NCBI Taxonomy" id="9995"/>
    <lineage>
        <taxon>Eukaryota</taxon>
        <taxon>Metazoa</taxon>
        <taxon>Chordata</taxon>
        <taxon>Craniata</taxon>
        <taxon>Vertebrata</taxon>
        <taxon>Euteleostomi</taxon>
        <taxon>Mammalia</taxon>
        <taxon>Eutheria</taxon>
        <taxon>Euarchontoglires</taxon>
        <taxon>Glires</taxon>
        <taxon>Rodentia</taxon>
        <taxon>Sciuromorpha</taxon>
        <taxon>Sciuridae</taxon>
        <taxon>Xerinae</taxon>
        <taxon>Marmotini</taxon>
        <taxon>Marmota</taxon>
    </lineage>
</organism>
<name>A0A5E4D096_MARMO</name>
<keyword evidence="3" id="KW-1185">Reference proteome</keyword>
<comment type="caution">
    <text evidence="2">The sequence shown here is derived from an EMBL/GenBank/DDBJ whole genome shotgun (WGS) entry which is preliminary data.</text>
</comment>
<dbReference type="Proteomes" id="UP000335636">
    <property type="component" value="Unassembled WGS sequence"/>
</dbReference>
<sequence>ILFLDYPVEVQRRDKKRYSSPRKYSTTDFDRKTSKPKATHDNGERTKDHSSLSVKSKLHHHTSK</sequence>
<evidence type="ECO:0000313" key="2">
    <source>
        <dbReference type="EMBL" id="VTJ87544.1"/>
    </source>
</evidence>
<proteinExistence type="predicted"/>
<evidence type="ECO:0000256" key="1">
    <source>
        <dbReference type="SAM" id="MobiDB-lite"/>
    </source>
</evidence>
<reference evidence="2" key="1">
    <citation type="submission" date="2019-04" db="EMBL/GenBank/DDBJ databases">
        <authorList>
            <person name="Alioto T."/>
            <person name="Alioto T."/>
        </authorList>
    </citation>
    <scope>NUCLEOTIDE SEQUENCE [LARGE SCALE GENOMIC DNA]</scope>
</reference>
<evidence type="ECO:0000313" key="3">
    <source>
        <dbReference type="Proteomes" id="UP000335636"/>
    </source>
</evidence>
<accession>A0A5E4D096</accession>
<dbReference type="AlphaFoldDB" id="A0A5E4D096"/>
<gene>
    <name evidence="2" type="ORF">MONAX_5E012626</name>
</gene>
<dbReference type="EMBL" id="CABDUW010002627">
    <property type="protein sequence ID" value="VTJ87544.1"/>
    <property type="molecule type" value="Genomic_DNA"/>
</dbReference>
<feature type="compositionally biased region" description="Basic and acidic residues" evidence="1">
    <location>
        <begin position="28"/>
        <end position="50"/>
    </location>
</feature>